<dbReference type="CDD" id="cd17039">
    <property type="entry name" value="Ubl_ubiquitin_like"/>
    <property type="match status" value="1"/>
</dbReference>
<feature type="compositionally biased region" description="Low complexity" evidence="10">
    <location>
        <begin position="1054"/>
        <end position="1072"/>
    </location>
</feature>
<feature type="domain" description="USP" evidence="11">
    <location>
        <begin position="118"/>
        <end position="468"/>
    </location>
</feature>
<name>A0A7S4GIH8_9EUGL</name>
<evidence type="ECO:0000256" key="2">
    <source>
        <dbReference type="ARBA" id="ARBA00012759"/>
    </source>
</evidence>
<gene>
    <name evidence="12" type="ORF">EGYM00163_LOCUS49445</name>
</gene>
<evidence type="ECO:0000256" key="4">
    <source>
        <dbReference type="ARBA" id="ARBA00022786"/>
    </source>
</evidence>
<feature type="compositionally biased region" description="Basic and acidic residues" evidence="10">
    <location>
        <begin position="423"/>
        <end position="433"/>
    </location>
</feature>
<sequence>MWIPNSALQESLNLPQEEFSDHVSQVVFQEPQRKRTPQSSQTLQGSTTSKSPSPIVEYKEQGAPSSGHQKDAELACSLGSQVAEEDVLLYQERKGELQEAIARHGESYFREKSATGLLGLYNQGATCYLNSLLQTLYMTPEVRAFVYHWKHDPTSHGPSETCILAQLQSLFAQLELSEQAAVNTKQLTTSFGWGSAVAFQQHDVQELLRVLFDALGQTSDDFAAVKALYEAHLEDYITCPERDVTRCRREPYMDLQLNVQGMPSVESALGFYVQPETLDGDNRWELDDGERVAALKGLRLDTVPDILTLHLKRFLYDWNLGRRLKVNDPQTIPLTLDMAAYTKSDAVQTPSAASQPLYDLFSIFIHSGTAMGGHYHCYARHPASLQTCVADPFGHWYDFNDAVVSPVSETELKRMLGTAAAEARGDHGADPDPKSVSVGCDPSGTQGIKSSLSSGSSANAYMLMYRRRGLPVPPADALQMPESQRVVIEEDNARYGALRRLKQIQDCIVELRVYSQDGLQCTLPLLKTTSLLAAVEKAREALCKAAAASPGGVCQSSAFADAPLGCLRLRKYSRMTGRGGETFTAREAESLLSVGLGPSEEMLLEVRGPAEEWQEYNPDEMMLHVVKWDPRVAGCAPEGCEQRTVTVPGDQKATVGSLRIAVASAYGLPVDRVCLVHAQRRDGSVQVLEEDGRELRKDYHVWSGEQVWLEVTADSAEGHTSALFRELEEKRNTITVSYNELGATQFDHSMTADLTQTLAKLKADIAGRLKVSPESIHLKRNWRAAQFKNEEETLRALGLTDGSVVYVGEGAPRKANECLMKFFLLSGGKFKQVFEMPVSGSLKVADLKVLLVERLQSMDQSVVGDWTCKSELLRLREKKDKEARKVLRDDAVVKKMLLRWSDGQEMAMQLLNQPETVGAEDIIIQVRRWYPAAKRLEDPTEVVVCRQSSVASLRAMLGTKFGLGPDGDSGLMGTDADEAPSVGQGQGCQLGLAKGTTFGPPIDDAGLSKLKWNDRALLPKMKISEPPLSLRDGSLLFVRDEAEMAQMRRDSSNSRLSAAPDRARPARGGRLAKSSPFSEVQVPKNRPKEQPLHIQVYNGTAESNSADVQGPPESELGKLPSDRPKFLQSVAFDL</sequence>
<dbReference type="PROSITE" id="PS00973">
    <property type="entry name" value="USP_2"/>
    <property type="match status" value="1"/>
</dbReference>
<dbReference type="GO" id="GO:0004843">
    <property type="term" value="F:cysteine-type deubiquitinase activity"/>
    <property type="evidence" value="ECO:0007669"/>
    <property type="project" value="UniProtKB-EC"/>
</dbReference>
<evidence type="ECO:0000313" key="12">
    <source>
        <dbReference type="EMBL" id="CAE0838073.1"/>
    </source>
</evidence>
<dbReference type="Pfam" id="PF19718">
    <property type="entry name" value="USP47_C"/>
    <property type="match status" value="1"/>
</dbReference>
<dbReference type="Gene3D" id="3.90.70.10">
    <property type="entry name" value="Cysteine proteinases"/>
    <property type="match status" value="1"/>
</dbReference>
<evidence type="ECO:0000256" key="1">
    <source>
        <dbReference type="ARBA" id="ARBA00000707"/>
    </source>
</evidence>
<accession>A0A7S4GIH8</accession>
<keyword evidence="5" id="KW-0378">Hydrolase</keyword>
<dbReference type="PROSITE" id="PS00972">
    <property type="entry name" value="USP_1"/>
    <property type="match status" value="1"/>
</dbReference>
<dbReference type="EMBL" id="HBJA01143755">
    <property type="protein sequence ID" value="CAE0838073.1"/>
    <property type="molecule type" value="Transcribed_RNA"/>
</dbReference>
<dbReference type="SUPFAM" id="SSF54236">
    <property type="entry name" value="Ubiquitin-like"/>
    <property type="match status" value="1"/>
</dbReference>
<organism evidence="12">
    <name type="scientific">Eutreptiella gymnastica</name>
    <dbReference type="NCBI Taxonomy" id="73025"/>
    <lineage>
        <taxon>Eukaryota</taxon>
        <taxon>Discoba</taxon>
        <taxon>Euglenozoa</taxon>
        <taxon>Euglenida</taxon>
        <taxon>Spirocuta</taxon>
        <taxon>Euglenophyceae</taxon>
        <taxon>Eutreptiales</taxon>
        <taxon>Eutreptiaceae</taxon>
        <taxon>Eutreptiella</taxon>
    </lineage>
</organism>
<dbReference type="PANTHER" id="PTHR24006:SF702">
    <property type="entry name" value="UBIQUITIN CARBOXYL-TERMINAL HYDROLASE 47"/>
    <property type="match status" value="1"/>
</dbReference>
<evidence type="ECO:0000256" key="10">
    <source>
        <dbReference type="SAM" id="MobiDB-lite"/>
    </source>
</evidence>
<protein>
    <recommendedName>
        <fullName evidence="7">Ubiquitin carboxyl-terminal hydrolase 47</fullName>
        <ecNumber evidence="2">3.4.19.12</ecNumber>
    </recommendedName>
    <alternativeName>
        <fullName evidence="8">Ubiquitin thioesterase 47</fullName>
    </alternativeName>
    <alternativeName>
        <fullName evidence="9">Ubiquitin-specific-processing protease 47</fullName>
    </alternativeName>
</protein>
<dbReference type="InterPro" id="IPR018200">
    <property type="entry name" value="USP_CS"/>
</dbReference>
<dbReference type="GO" id="GO:0005829">
    <property type="term" value="C:cytosol"/>
    <property type="evidence" value="ECO:0007669"/>
    <property type="project" value="TreeGrafter"/>
</dbReference>
<keyword evidence="3" id="KW-0645">Protease</keyword>
<feature type="region of interest" description="Disordered" evidence="10">
    <location>
        <begin position="1046"/>
        <end position="1122"/>
    </location>
</feature>
<dbReference type="AlphaFoldDB" id="A0A7S4GIH8"/>
<feature type="compositionally biased region" description="Polar residues" evidence="10">
    <location>
        <begin position="1097"/>
        <end position="1107"/>
    </location>
</feature>
<dbReference type="GO" id="GO:0005634">
    <property type="term" value="C:nucleus"/>
    <property type="evidence" value="ECO:0007669"/>
    <property type="project" value="TreeGrafter"/>
</dbReference>
<dbReference type="PROSITE" id="PS50235">
    <property type="entry name" value="USP_3"/>
    <property type="match status" value="1"/>
</dbReference>
<dbReference type="Pfam" id="PF00443">
    <property type="entry name" value="UCH"/>
    <property type="match status" value="1"/>
</dbReference>
<proteinExistence type="predicted"/>
<dbReference type="InterPro" id="IPR050164">
    <property type="entry name" value="Peptidase_C19"/>
</dbReference>
<dbReference type="InterPro" id="IPR028889">
    <property type="entry name" value="USP"/>
</dbReference>
<evidence type="ECO:0000256" key="7">
    <source>
        <dbReference type="ARBA" id="ARBA00026136"/>
    </source>
</evidence>
<evidence type="ECO:0000256" key="3">
    <source>
        <dbReference type="ARBA" id="ARBA00022670"/>
    </source>
</evidence>
<evidence type="ECO:0000259" key="11">
    <source>
        <dbReference type="PROSITE" id="PS50235"/>
    </source>
</evidence>
<keyword evidence="6" id="KW-0788">Thiol protease</keyword>
<evidence type="ECO:0000256" key="6">
    <source>
        <dbReference type="ARBA" id="ARBA00022807"/>
    </source>
</evidence>
<evidence type="ECO:0000256" key="8">
    <source>
        <dbReference type="ARBA" id="ARBA00029910"/>
    </source>
</evidence>
<dbReference type="EC" id="3.4.19.12" evidence="2"/>
<evidence type="ECO:0000256" key="5">
    <source>
        <dbReference type="ARBA" id="ARBA00022801"/>
    </source>
</evidence>
<dbReference type="GO" id="GO:0006508">
    <property type="term" value="P:proteolysis"/>
    <property type="evidence" value="ECO:0007669"/>
    <property type="project" value="UniProtKB-KW"/>
</dbReference>
<reference evidence="12" key="1">
    <citation type="submission" date="2021-01" db="EMBL/GenBank/DDBJ databases">
        <authorList>
            <person name="Corre E."/>
            <person name="Pelletier E."/>
            <person name="Niang G."/>
            <person name="Scheremetjew M."/>
            <person name="Finn R."/>
            <person name="Kale V."/>
            <person name="Holt S."/>
            <person name="Cochrane G."/>
            <person name="Meng A."/>
            <person name="Brown T."/>
            <person name="Cohen L."/>
        </authorList>
    </citation>
    <scope>NUCLEOTIDE SEQUENCE</scope>
    <source>
        <strain evidence="12">CCMP1594</strain>
    </source>
</reference>
<comment type="catalytic activity">
    <reaction evidence="1">
        <text>Thiol-dependent hydrolysis of ester, thioester, amide, peptide and isopeptide bonds formed by the C-terminal Gly of ubiquitin (a 76-residue protein attached to proteins as an intracellular targeting signal).</text>
        <dbReference type="EC" id="3.4.19.12"/>
    </reaction>
</comment>
<dbReference type="GO" id="GO:0016579">
    <property type="term" value="P:protein deubiquitination"/>
    <property type="evidence" value="ECO:0007669"/>
    <property type="project" value="InterPro"/>
</dbReference>
<dbReference type="InterPro" id="IPR029071">
    <property type="entry name" value="Ubiquitin-like_domsf"/>
</dbReference>
<keyword evidence="4" id="KW-0833">Ubl conjugation pathway</keyword>
<feature type="region of interest" description="Disordered" evidence="10">
    <location>
        <begin position="418"/>
        <end position="454"/>
    </location>
</feature>
<feature type="compositionally biased region" description="Low complexity" evidence="10">
    <location>
        <begin position="38"/>
        <end position="51"/>
    </location>
</feature>
<dbReference type="InterPro" id="IPR045578">
    <property type="entry name" value="USP47_C"/>
</dbReference>
<evidence type="ECO:0000256" key="9">
    <source>
        <dbReference type="ARBA" id="ARBA00032453"/>
    </source>
</evidence>
<dbReference type="InterPro" id="IPR038765">
    <property type="entry name" value="Papain-like_cys_pep_sf"/>
</dbReference>
<dbReference type="PANTHER" id="PTHR24006">
    <property type="entry name" value="UBIQUITIN CARBOXYL-TERMINAL HYDROLASE"/>
    <property type="match status" value="1"/>
</dbReference>
<feature type="region of interest" description="Disordered" evidence="10">
    <location>
        <begin position="23"/>
        <end position="71"/>
    </location>
</feature>
<dbReference type="InterPro" id="IPR001394">
    <property type="entry name" value="Peptidase_C19_UCH"/>
</dbReference>
<dbReference type="SUPFAM" id="SSF54001">
    <property type="entry name" value="Cysteine proteinases"/>
    <property type="match status" value="1"/>
</dbReference>